<keyword evidence="4 5" id="KW-0472">Membrane</keyword>
<keyword evidence="7" id="KW-1185">Reference proteome</keyword>
<dbReference type="Proteomes" id="UP000187550">
    <property type="component" value="Unassembled WGS sequence"/>
</dbReference>
<name>A0A1U7PNS9_9BACI</name>
<feature type="transmembrane region" description="Helical" evidence="5">
    <location>
        <begin position="136"/>
        <end position="155"/>
    </location>
</feature>
<keyword evidence="6" id="KW-0808">Transferase</keyword>
<evidence type="ECO:0000256" key="2">
    <source>
        <dbReference type="ARBA" id="ARBA00022692"/>
    </source>
</evidence>
<comment type="subcellular location">
    <subcellularLocation>
        <location evidence="1">Membrane</location>
        <topology evidence="1">Multi-pass membrane protein</topology>
    </subcellularLocation>
</comment>
<dbReference type="Gene3D" id="1.20.120.1630">
    <property type="match status" value="1"/>
</dbReference>
<evidence type="ECO:0000256" key="3">
    <source>
        <dbReference type="ARBA" id="ARBA00022989"/>
    </source>
</evidence>
<dbReference type="PANTHER" id="PTHR43847:SF1">
    <property type="entry name" value="BLL3993 PROTEIN"/>
    <property type="match status" value="1"/>
</dbReference>
<dbReference type="GO" id="GO:0004671">
    <property type="term" value="F:protein C-terminal S-isoprenylcysteine carboxyl O-methyltransferase activity"/>
    <property type="evidence" value="ECO:0007669"/>
    <property type="project" value="InterPro"/>
</dbReference>
<dbReference type="InterPro" id="IPR007269">
    <property type="entry name" value="ICMT_MeTrfase"/>
</dbReference>
<keyword evidence="2 5" id="KW-0812">Transmembrane</keyword>
<dbReference type="Pfam" id="PF04140">
    <property type="entry name" value="ICMT"/>
    <property type="match status" value="1"/>
</dbReference>
<dbReference type="InterPro" id="IPR052527">
    <property type="entry name" value="Metal_cation-efflux_comp"/>
</dbReference>
<proteinExistence type="predicted"/>
<protein>
    <submittedName>
        <fullName evidence="6">15-methylpalmitoyl-4-hydroxy-2-pyrone 4-O-methyltransferase</fullName>
    </submittedName>
</protein>
<keyword evidence="3 5" id="KW-1133">Transmembrane helix</keyword>
<dbReference type="PANTHER" id="PTHR43847">
    <property type="entry name" value="BLL3993 PROTEIN"/>
    <property type="match status" value="1"/>
</dbReference>
<dbReference type="EMBL" id="FTPL01000002">
    <property type="protein sequence ID" value="SIT85622.1"/>
    <property type="molecule type" value="Genomic_DNA"/>
</dbReference>
<gene>
    <name evidence="6" type="ORF">SAMN05428946_1851</name>
</gene>
<reference evidence="7" key="1">
    <citation type="submission" date="2017-01" db="EMBL/GenBank/DDBJ databases">
        <authorList>
            <person name="Varghese N."/>
            <person name="Submissions S."/>
        </authorList>
    </citation>
    <scope>NUCLEOTIDE SEQUENCE [LARGE SCALE GENOMIC DNA]</scope>
    <source>
        <strain evidence="7">MNA4</strain>
    </source>
</reference>
<feature type="transmembrane region" description="Helical" evidence="5">
    <location>
        <begin position="70"/>
        <end position="87"/>
    </location>
</feature>
<evidence type="ECO:0000313" key="6">
    <source>
        <dbReference type="EMBL" id="SIT85622.1"/>
    </source>
</evidence>
<dbReference type="AlphaFoldDB" id="A0A1U7PNS9"/>
<sequence length="182" mass="21029">MMLFWILIGLVIVQRLVELRVARRNERLLLAKGAFEAGKSHYPYMVAMHAAFFLCLVMEVLLLHRPPSPIWLPLLAVFLAMQVLRVWCLASLREFWNTKIIILPGANVVRRGPYKWLRHPNYVIVTTELLVLPLLYQAYFTAALFALLNAWMLSVRIPAEEKALRKATDYNERFGPARTGEP</sequence>
<dbReference type="GO" id="GO:0032259">
    <property type="term" value="P:methylation"/>
    <property type="evidence" value="ECO:0007669"/>
    <property type="project" value="UniProtKB-KW"/>
</dbReference>
<accession>A0A1U7PNS9</accession>
<dbReference type="GO" id="GO:0016020">
    <property type="term" value="C:membrane"/>
    <property type="evidence" value="ECO:0007669"/>
    <property type="project" value="UniProtKB-SubCell"/>
</dbReference>
<evidence type="ECO:0000256" key="1">
    <source>
        <dbReference type="ARBA" id="ARBA00004141"/>
    </source>
</evidence>
<evidence type="ECO:0000256" key="4">
    <source>
        <dbReference type="ARBA" id="ARBA00023136"/>
    </source>
</evidence>
<feature type="transmembrane region" description="Helical" evidence="5">
    <location>
        <begin position="43"/>
        <end position="63"/>
    </location>
</feature>
<evidence type="ECO:0000256" key="5">
    <source>
        <dbReference type="SAM" id="Phobius"/>
    </source>
</evidence>
<dbReference type="STRING" id="550447.SAMN05428946_1851"/>
<keyword evidence="6" id="KW-0489">Methyltransferase</keyword>
<evidence type="ECO:0000313" key="7">
    <source>
        <dbReference type="Proteomes" id="UP000187550"/>
    </source>
</evidence>
<organism evidence="6 7">
    <name type="scientific">Edaphobacillus lindanitolerans</name>
    <dbReference type="NCBI Taxonomy" id="550447"/>
    <lineage>
        <taxon>Bacteria</taxon>
        <taxon>Bacillati</taxon>
        <taxon>Bacillota</taxon>
        <taxon>Bacilli</taxon>
        <taxon>Bacillales</taxon>
        <taxon>Bacillaceae</taxon>
        <taxon>Edaphobacillus</taxon>
    </lineage>
</organism>